<evidence type="ECO:0000313" key="1">
    <source>
        <dbReference type="EMBL" id="AIA54606.1"/>
    </source>
</evidence>
<dbReference type="GeneID" id="92930725"/>
<dbReference type="AlphaFoldDB" id="A0A059ZX97"/>
<sequence length="85" mass="10146">MLEPRFETLFADLERMLTDYRSLRRQLPEPGSERQVLRHLQRRVQGLEAENILLRQRQELVCQRLGELLGQIEVWEDSEDGELRG</sequence>
<organism evidence="1 2">
    <name type="scientific">Acidithiobacillus caldus (strain ATCC 51756 / DSM 8584 / KU)</name>
    <dbReference type="NCBI Taxonomy" id="637389"/>
    <lineage>
        <taxon>Bacteria</taxon>
        <taxon>Pseudomonadati</taxon>
        <taxon>Pseudomonadota</taxon>
        <taxon>Acidithiobacillia</taxon>
        <taxon>Acidithiobacillales</taxon>
        <taxon>Acidithiobacillaceae</taxon>
        <taxon>Acidithiobacillus</taxon>
    </lineage>
</organism>
<accession>A0A059ZX97</accession>
<name>A0A059ZX97_ACICK</name>
<dbReference type="KEGG" id="acz:Acaty_c0728"/>
<gene>
    <name evidence="1" type="ORF">Acaty_c0728</name>
</gene>
<dbReference type="HOGENOM" id="CLU_2613916_0_0_6"/>
<proteinExistence type="predicted"/>
<protein>
    <submittedName>
        <fullName evidence="1">Uncharacterized protein</fullName>
    </submittedName>
</protein>
<dbReference type="EMBL" id="CP005986">
    <property type="protein sequence ID" value="AIA54606.1"/>
    <property type="molecule type" value="Genomic_DNA"/>
</dbReference>
<evidence type="ECO:0000313" key="2">
    <source>
        <dbReference type="Proteomes" id="UP000005522"/>
    </source>
</evidence>
<dbReference type="Proteomes" id="UP000005522">
    <property type="component" value="Chromosome"/>
</dbReference>
<dbReference type="RefSeq" id="WP_004870923.1">
    <property type="nucleotide sequence ID" value="NZ_CP005986.1"/>
</dbReference>
<dbReference type="eggNOG" id="ENOG5031FE6">
    <property type="taxonomic scope" value="Bacteria"/>
</dbReference>
<reference evidence="1 2" key="1">
    <citation type="journal article" date="2009" name="J. Bacteriol.">
        <title>Draft genome sequence of the extremely acidophilic bacterium Acidithiobacillus caldus ATCC 51756 reveals metabolic versatility in the genus Acidithiobacillus.</title>
        <authorList>
            <person name="Valdes J."/>
            <person name="Quatrini R."/>
            <person name="Hallberg K."/>
            <person name="Dopson M."/>
            <person name="Valenzuela P.D."/>
            <person name="Holmes D.S."/>
        </authorList>
    </citation>
    <scope>NUCLEOTIDE SEQUENCE [LARGE SCALE GENOMIC DNA]</scope>
    <source>
        <strain evidence="2">ATCC 51756 / DSM 8584 / KU</strain>
    </source>
</reference>